<evidence type="ECO:0000313" key="6">
    <source>
        <dbReference type="Proteomes" id="UP000659654"/>
    </source>
</evidence>
<reference evidence="7" key="1">
    <citation type="submission" date="2016-11" db="UniProtKB">
        <authorList>
            <consortium name="WormBaseParasite"/>
        </authorList>
    </citation>
    <scope>IDENTIFICATION</scope>
</reference>
<dbReference type="PANTHER" id="PTHR22943:SF248">
    <property type="entry name" value="SEVEN TM RECEPTOR"/>
    <property type="match status" value="1"/>
</dbReference>
<dbReference type="WBParaSite" id="BXY_1062400.1">
    <property type="protein sequence ID" value="BXY_1062400.1"/>
    <property type="gene ID" value="BXY_1062400"/>
</dbReference>
<reference evidence="4" key="2">
    <citation type="submission" date="2020-08" db="EMBL/GenBank/DDBJ databases">
        <authorList>
            <person name="Kikuchi T."/>
        </authorList>
    </citation>
    <scope>NUCLEOTIDE SEQUENCE</scope>
    <source>
        <strain evidence="3">Ka4C1</strain>
    </source>
</reference>
<keyword evidence="1" id="KW-0812">Transmembrane</keyword>
<proteinExistence type="predicted"/>
<feature type="transmembrane region" description="Helical" evidence="1">
    <location>
        <begin position="254"/>
        <end position="276"/>
    </location>
</feature>
<evidence type="ECO:0000313" key="4">
    <source>
        <dbReference type="EMBL" id="CAG9094626.1"/>
    </source>
</evidence>
<feature type="transmembrane region" description="Helical" evidence="1">
    <location>
        <begin position="218"/>
        <end position="242"/>
    </location>
</feature>
<keyword evidence="1" id="KW-0472">Membrane</keyword>
<dbReference type="Proteomes" id="UP000582659">
    <property type="component" value="Unassembled WGS sequence"/>
</dbReference>
<dbReference type="SUPFAM" id="SSF81321">
    <property type="entry name" value="Family A G protein-coupled receptor-like"/>
    <property type="match status" value="1"/>
</dbReference>
<dbReference type="PANTHER" id="PTHR22943">
    <property type="entry name" value="7-TRANSMEMBRANE DOMAIN RECEPTOR C.ELEGANS"/>
    <property type="match status" value="1"/>
</dbReference>
<sequence>MVSFLLSSLVIFLSYRVNKRSPQREYAWIMAFNASVDIFSSLYNGLVAPSAVSTSSTMYMIFENPFLQNISASTARAAAFFLEVASLCSAPCNAIHFYYRYRLLCKGDMWSKQRYLTAYGMALAVIFVIATLFCASGNLANERSRQELIAISGGGYPVHPHVFVTLDDPTFMLCALLCLLGYVGEYGLIIFCGQRIIRQAREGISSATASTQKAQKHLITVMILQAVYPLILYFSPIVYVTAMLAMGVQFRNSGYLTAVSLQLLSPLNAISVLTLIPAYRRVFTKKPPTNSGTYFISVSR</sequence>
<accession>A0A1I7SC73</accession>
<dbReference type="Proteomes" id="UP000659654">
    <property type="component" value="Unassembled WGS sequence"/>
</dbReference>
<evidence type="ECO:0000256" key="2">
    <source>
        <dbReference type="SAM" id="SignalP"/>
    </source>
</evidence>
<dbReference type="Proteomes" id="UP000095284">
    <property type="component" value="Unplaced"/>
</dbReference>
<evidence type="ECO:0000313" key="7">
    <source>
        <dbReference type="WBParaSite" id="BXY_1062400.1"/>
    </source>
</evidence>
<keyword evidence="1" id="KW-1133">Transmembrane helix</keyword>
<feature type="chain" id="PRO_5035359947" evidence="2">
    <location>
        <begin position="20"/>
        <end position="300"/>
    </location>
</feature>
<dbReference type="EMBL" id="CAJFCV020000002">
    <property type="protein sequence ID" value="CAG9094626.1"/>
    <property type="molecule type" value="Genomic_DNA"/>
</dbReference>
<organism evidence="5 7">
    <name type="scientific">Bursaphelenchus xylophilus</name>
    <name type="common">Pinewood nematode worm</name>
    <name type="synonym">Aphelenchoides xylophilus</name>
    <dbReference type="NCBI Taxonomy" id="6326"/>
    <lineage>
        <taxon>Eukaryota</taxon>
        <taxon>Metazoa</taxon>
        <taxon>Ecdysozoa</taxon>
        <taxon>Nematoda</taxon>
        <taxon>Chromadorea</taxon>
        <taxon>Rhabditida</taxon>
        <taxon>Tylenchina</taxon>
        <taxon>Tylenchomorpha</taxon>
        <taxon>Aphelenchoidea</taxon>
        <taxon>Aphelenchoididae</taxon>
        <taxon>Bursaphelenchus</taxon>
    </lineage>
</organism>
<evidence type="ECO:0000313" key="3">
    <source>
        <dbReference type="EMBL" id="CAD5214299.1"/>
    </source>
</evidence>
<protein>
    <submittedName>
        <fullName evidence="3">(pine wood nematode) hypothetical protein</fullName>
    </submittedName>
</protein>
<feature type="signal peptide" evidence="2">
    <location>
        <begin position="1"/>
        <end position="19"/>
    </location>
</feature>
<feature type="transmembrane region" description="Helical" evidence="1">
    <location>
        <begin position="170"/>
        <end position="197"/>
    </location>
</feature>
<dbReference type="AlphaFoldDB" id="A0A1I7SC73"/>
<feature type="transmembrane region" description="Helical" evidence="1">
    <location>
        <begin position="116"/>
        <end position="139"/>
    </location>
</feature>
<dbReference type="SMR" id="A0A1I7SC73"/>
<keyword evidence="6" id="KW-1185">Reference proteome</keyword>
<dbReference type="EMBL" id="CAJFDI010000002">
    <property type="protein sequence ID" value="CAD5214299.1"/>
    <property type="molecule type" value="Genomic_DNA"/>
</dbReference>
<dbReference type="InterPro" id="IPR019421">
    <property type="entry name" value="7TM_GPCR_serpentine_rcpt_Srd"/>
</dbReference>
<evidence type="ECO:0000313" key="5">
    <source>
        <dbReference type="Proteomes" id="UP000095284"/>
    </source>
</evidence>
<keyword evidence="2" id="KW-0732">Signal</keyword>
<dbReference type="Pfam" id="PF10317">
    <property type="entry name" value="7TM_GPCR_Srd"/>
    <property type="match status" value="1"/>
</dbReference>
<dbReference type="OrthoDB" id="5820288at2759"/>
<evidence type="ECO:0000256" key="1">
    <source>
        <dbReference type="SAM" id="Phobius"/>
    </source>
</evidence>
<gene>
    <name evidence="3" type="ORF">BXYJ_LOCUS3460</name>
</gene>
<name>A0A1I7SC73_BURXY</name>